<dbReference type="InterPro" id="IPR010982">
    <property type="entry name" value="Lambda_DNA-bd_dom_sf"/>
</dbReference>
<evidence type="ECO:0000313" key="4">
    <source>
        <dbReference type="Proteomes" id="UP000004625"/>
    </source>
</evidence>
<feature type="domain" description="HTH cro/C1-type" evidence="2">
    <location>
        <begin position="4"/>
        <end position="50"/>
    </location>
</feature>
<dbReference type="Gene3D" id="1.10.260.40">
    <property type="entry name" value="lambda repressor-like DNA-binding domains"/>
    <property type="match status" value="1"/>
</dbReference>
<dbReference type="InterPro" id="IPR001387">
    <property type="entry name" value="Cro/C1-type_HTH"/>
</dbReference>
<accession>G9ZQP0</accession>
<dbReference type="Pfam" id="PF01381">
    <property type="entry name" value="HTH_3"/>
    <property type="match status" value="1"/>
</dbReference>
<sequence length="56" mass="6358">MKVGMTQRELAIKVGLTRQTIGLIENDNYNPSLRVCLNIADTLEESLDALFNPKYF</sequence>
<dbReference type="PANTHER" id="PTHR46558">
    <property type="entry name" value="TRACRIPTIONAL REGULATORY PROTEIN-RELATED-RELATED"/>
    <property type="match status" value="1"/>
</dbReference>
<keyword evidence="4" id="KW-1185">Reference proteome</keyword>
<dbReference type="SUPFAM" id="SSF47413">
    <property type="entry name" value="lambda repressor-like DNA-binding domains"/>
    <property type="match status" value="1"/>
</dbReference>
<keyword evidence="1 3" id="KW-0238">DNA-binding</keyword>
<dbReference type="GO" id="GO:0003677">
    <property type="term" value="F:DNA binding"/>
    <property type="evidence" value="ECO:0007669"/>
    <property type="project" value="UniProtKB-KW"/>
</dbReference>
<reference evidence="3 4" key="1">
    <citation type="submission" date="2011-09" db="EMBL/GenBank/DDBJ databases">
        <authorList>
            <person name="Weinstock G."/>
            <person name="Sodergren E."/>
            <person name="Clifton S."/>
            <person name="Fulton L."/>
            <person name="Fulton B."/>
            <person name="Courtney L."/>
            <person name="Fronick C."/>
            <person name="Harrison M."/>
            <person name="Strong C."/>
            <person name="Farmer C."/>
            <person name="Delahaunty K."/>
            <person name="Markovic C."/>
            <person name="Hall O."/>
            <person name="Minx P."/>
            <person name="Tomlinson C."/>
            <person name="Mitreva M."/>
            <person name="Hou S."/>
            <person name="Chen J."/>
            <person name="Wollam A."/>
            <person name="Pepin K.H."/>
            <person name="Johnson M."/>
            <person name="Bhonagiri V."/>
            <person name="Zhang X."/>
            <person name="Suruliraj S."/>
            <person name="Warren W."/>
            <person name="Chinwalla A."/>
            <person name="Mardis E.R."/>
            <person name="Wilson R.K."/>
        </authorList>
    </citation>
    <scope>NUCLEOTIDE SEQUENCE [LARGE SCALE GENOMIC DNA]</scope>
    <source>
        <strain evidence="3 4">F0439</strain>
    </source>
</reference>
<protein>
    <submittedName>
        <fullName evidence="3">DNA-binding helix-turn-helix protein</fullName>
    </submittedName>
</protein>
<dbReference type="PANTHER" id="PTHR46558:SF3">
    <property type="entry name" value="TRANSCRIPTIONAL REGULATOR"/>
    <property type="match status" value="1"/>
</dbReference>
<dbReference type="EMBL" id="AGEY01000143">
    <property type="protein sequence ID" value="EHL97216.1"/>
    <property type="molecule type" value="Genomic_DNA"/>
</dbReference>
<name>G9ZQP0_9LACO</name>
<evidence type="ECO:0000259" key="2">
    <source>
        <dbReference type="PROSITE" id="PS50943"/>
    </source>
</evidence>
<dbReference type="PROSITE" id="PS50943">
    <property type="entry name" value="HTH_CROC1"/>
    <property type="match status" value="1"/>
</dbReference>
<dbReference type="eggNOG" id="COG1476">
    <property type="taxonomic scope" value="Bacteria"/>
</dbReference>
<dbReference type="CDD" id="cd00093">
    <property type="entry name" value="HTH_XRE"/>
    <property type="match status" value="1"/>
</dbReference>
<dbReference type="AlphaFoldDB" id="G9ZQP0"/>
<evidence type="ECO:0000313" key="3">
    <source>
        <dbReference type="EMBL" id="EHL97216.1"/>
    </source>
</evidence>
<proteinExistence type="predicted"/>
<organism evidence="3 4">
    <name type="scientific">Lentilactobacillus parafarraginis F0439</name>
    <dbReference type="NCBI Taxonomy" id="797515"/>
    <lineage>
        <taxon>Bacteria</taxon>
        <taxon>Bacillati</taxon>
        <taxon>Bacillota</taxon>
        <taxon>Bacilli</taxon>
        <taxon>Lactobacillales</taxon>
        <taxon>Lactobacillaceae</taxon>
        <taxon>Lentilactobacillus</taxon>
    </lineage>
</organism>
<dbReference type="HOGENOM" id="CLU_066192_44_4_9"/>
<dbReference type="SMART" id="SM00530">
    <property type="entry name" value="HTH_XRE"/>
    <property type="match status" value="1"/>
</dbReference>
<dbReference type="Proteomes" id="UP000004625">
    <property type="component" value="Unassembled WGS sequence"/>
</dbReference>
<evidence type="ECO:0000256" key="1">
    <source>
        <dbReference type="ARBA" id="ARBA00023125"/>
    </source>
</evidence>
<comment type="caution">
    <text evidence="3">The sequence shown here is derived from an EMBL/GenBank/DDBJ whole genome shotgun (WGS) entry which is preliminary data.</text>
</comment>
<gene>
    <name evidence="3" type="ORF">HMPREF9103_02047</name>
</gene>